<reference evidence="2" key="1">
    <citation type="submission" date="2025-08" db="UniProtKB">
        <authorList>
            <consortium name="Ensembl"/>
        </authorList>
    </citation>
    <scope>IDENTIFICATION</scope>
</reference>
<protein>
    <submittedName>
        <fullName evidence="2">Cell cycle regulator of NHEJ</fullName>
    </submittedName>
</protein>
<dbReference type="GO" id="GO:0006303">
    <property type="term" value="P:double-strand break repair via nonhomologous end joining"/>
    <property type="evidence" value="ECO:0007669"/>
    <property type="project" value="Ensembl"/>
</dbReference>
<keyword evidence="3" id="KW-1185">Reference proteome</keyword>
<dbReference type="PANTHER" id="PTHR14566:SF0">
    <property type="entry name" value="CELL CYCLE REGULATOR OF NON-HOMOLOGOUS END JOINING"/>
    <property type="match status" value="1"/>
</dbReference>
<reference evidence="2" key="2">
    <citation type="submission" date="2025-09" db="UniProtKB">
        <authorList>
            <consortium name="Ensembl"/>
        </authorList>
    </citation>
    <scope>IDENTIFICATION</scope>
</reference>
<accession>A0A8C6DRX6</accession>
<dbReference type="GO" id="GO:0003684">
    <property type="term" value="F:damaged DNA binding"/>
    <property type="evidence" value="ECO:0007669"/>
    <property type="project" value="Ensembl"/>
</dbReference>
<evidence type="ECO:0000313" key="3">
    <source>
        <dbReference type="Proteomes" id="UP000694544"/>
    </source>
</evidence>
<dbReference type="GO" id="GO:0005737">
    <property type="term" value="C:cytoplasm"/>
    <property type="evidence" value="ECO:0007669"/>
    <property type="project" value="Ensembl"/>
</dbReference>
<evidence type="ECO:0000313" key="2">
    <source>
        <dbReference type="Ensembl" id="ENSMMSP00000020602.1"/>
    </source>
</evidence>
<dbReference type="Pfam" id="PF15325">
    <property type="entry name" value="MRI"/>
    <property type="match status" value="1"/>
</dbReference>
<dbReference type="GO" id="GO:0035861">
    <property type="term" value="C:site of double-strand break"/>
    <property type="evidence" value="ECO:0007669"/>
    <property type="project" value="Ensembl"/>
</dbReference>
<proteinExistence type="predicted"/>
<dbReference type="GO" id="GO:2001034">
    <property type="term" value="P:positive regulation of double-strand break repair via nonhomologous end joining"/>
    <property type="evidence" value="ECO:0007669"/>
    <property type="project" value="Ensembl"/>
</dbReference>
<name>A0A8C6DRX6_MOSMO</name>
<gene>
    <name evidence="2" type="primary">CYREN</name>
</gene>
<dbReference type="InterPro" id="IPR028278">
    <property type="entry name" value="MRI"/>
</dbReference>
<sequence>MEALKSENKKRVLPAWMTAQVAEKRAARVKIPKRRPATVPAAAARFPAMRTVYCMNEAEIVDVALGILIEEDRKQEKPLEPPPLAGADKPERSPASPAPPSPSSPWIQSEDNEEDCRGADSPAPGPAGSDAACSGSLGEDQDELRYVREIFFS</sequence>
<dbReference type="GeneTree" id="ENSGT00390000013192"/>
<dbReference type="GO" id="GO:2001033">
    <property type="term" value="P:negative regulation of double-strand break repair via nonhomologous end joining"/>
    <property type="evidence" value="ECO:0007669"/>
    <property type="project" value="Ensembl"/>
</dbReference>
<feature type="region of interest" description="Disordered" evidence="1">
    <location>
        <begin position="72"/>
        <end position="139"/>
    </location>
</feature>
<dbReference type="Ensembl" id="ENSMMST00000022734.1">
    <property type="protein sequence ID" value="ENSMMSP00000020602.1"/>
    <property type="gene ID" value="ENSMMSG00000015484.1"/>
</dbReference>
<dbReference type="GO" id="GO:0033152">
    <property type="term" value="P:immunoglobulin V(D)J recombination"/>
    <property type="evidence" value="ECO:0007669"/>
    <property type="project" value="Ensembl"/>
</dbReference>
<dbReference type="AlphaFoldDB" id="A0A8C6DRX6"/>
<organism evidence="2 3">
    <name type="scientific">Moschus moschiferus</name>
    <name type="common">Siberian musk deer</name>
    <name type="synonym">Moschus sibiricus</name>
    <dbReference type="NCBI Taxonomy" id="68415"/>
    <lineage>
        <taxon>Eukaryota</taxon>
        <taxon>Metazoa</taxon>
        <taxon>Chordata</taxon>
        <taxon>Craniata</taxon>
        <taxon>Vertebrata</taxon>
        <taxon>Euteleostomi</taxon>
        <taxon>Mammalia</taxon>
        <taxon>Eutheria</taxon>
        <taxon>Laurasiatheria</taxon>
        <taxon>Artiodactyla</taxon>
        <taxon>Ruminantia</taxon>
        <taxon>Pecora</taxon>
        <taxon>Moschidae</taxon>
        <taxon>Moschus</taxon>
    </lineage>
</organism>
<dbReference type="GO" id="GO:1990166">
    <property type="term" value="P:protein localization to site of double-strand break"/>
    <property type="evidence" value="ECO:0007669"/>
    <property type="project" value="Ensembl"/>
</dbReference>
<dbReference type="PANTHER" id="PTHR14566">
    <property type="entry name" value="CELL CYCLE REGULATOR OF NON-HOMOLOGOUS END JOINING"/>
    <property type="match status" value="1"/>
</dbReference>
<feature type="compositionally biased region" description="Low complexity" evidence="1">
    <location>
        <begin position="119"/>
        <end position="136"/>
    </location>
</feature>
<evidence type="ECO:0000256" key="1">
    <source>
        <dbReference type="SAM" id="MobiDB-lite"/>
    </source>
</evidence>
<dbReference type="Proteomes" id="UP000694544">
    <property type="component" value="Unplaced"/>
</dbReference>
<dbReference type="GO" id="GO:1990391">
    <property type="term" value="C:DNA repair complex"/>
    <property type="evidence" value="ECO:0007669"/>
    <property type="project" value="Ensembl"/>
</dbReference>
<dbReference type="GO" id="GO:0005634">
    <property type="term" value="C:nucleus"/>
    <property type="evidence" value="ECO:0007669"/>
    <property type="project" value="Ensembl"/>
</dbReference>